<feature type="region of interest" description="Disordered" evidence="1">
    <location>
        <begin position="285"/>
        <end position="359"/>
    </location>
</feature>
<reference evidence="2" key="1">
    <citation type="submission" date="2020-03" db="EMBL/GenBank/DDBJ databases">
        <title>A high-quality chromosome-level genome assembly of a woody plant with both climbing and erect habits, Rhamnella rubrinervis.</title>
        <authorList>
            <person name="Lu Z."/>
            <person name="Yang Y."/>
            <person name="Zhu X."/>
            <person name="Sun Y."/>
        </authorList>
    </citation>
    <scope>NUCLEOTIDE SEQUENCE</scope>
    <source>
        <strain evidence="2">BYM</strain>
        <tissue evidence="2">Leaf</tissue>
    </source>
</reference>
<dbReference type="AlphaFoldDB" id="A0A8K0GZR2"/>
<dbReference type="OrthoDB" id="671678at2759"/>
<dbReference type="EMBL" id="VOIH02000007">
    <property type="protein sequence ID" value="KAF3443037.1"/>
    <property type="molecule type" value="Genomic_DNA"/>
</dbReference>
<dbReference type="Proteomes" id="UP000796880">
    <property type="component" value="Unassembled WGS sequence"/>
</dbReference>
<feature type="region of interest" description="Disordered" evidence="1">
    <location>
        <begin position="120"/>
        <end position="144"/>
    </location>
</feature>
<sequence>MVLHTLVPCTEELRTLVAAPLVAMHLGLYALVSCALMAVPPQVMCLGAVRPGSSTLRCHIPSCYVQVPRPGVMRGVRNVRGLNGYIDPTLVPLVLDHITWIMPPCLLAYEYGGSNAEYSDDTSDCKSTQDVNSEDDSTQNIRGDPQGIEGFVITDIKLSIKTIERLRRFLHPFNMDPSVAFRVPNRDDDPNRSKAGDAFFHTGLAPGQLAPNSWRSLVCYNLCFIEESSGLHSHIEFAKNQPAADRRYKNLLKKVAIYFSREALFGEENLTHPTLTMERMKKKLGEMKKSEAREKRGNDGSEGFQSKKRKSSELSIPPLTPSSLPSRSLNPIRSSSTTSLPVLGSSPAQLLESSTGSGSSTRMPSGSFFGLFAQLPGFGSPAFLDRLPTPYILTVQTPKGFFSSIFVSVPLKLSYFIRCSTKILSFAVINEMEAIPLDMQASLLTTLEAKMRLIISKLQDSLSWSEARIKELEANAIQSEEVNKKKVMELDETVAHLEEKSAKPI</sequence>
<evidence type="ECO:0000313" key="2">
    <source>
        <dbReference type="EMBL" id="KAF3443037.1"/>
    </source>
</evidence>
<name>A0A8K0GZR2_9ROSA</name>
<protein>
    <submittedName>
        <fullName evidence="2">Uncharacterized protein</fullName>
    </submittedName>
</protein>
<evidence type="ECO:0000256" key="1">
    <source>
        <dbReference type="SAM" id="MobiDB-lite"/>
    </source>
</evidence>
<feature type="compositionally biased region" description="Low complexity" evidence="1">
    <location>
        <begin position="313"/>
        <end position="337"/>
    </location>
</feature>
<feature type="compositionally biased region" description="Basic and acidic residues" evidence="1">
    <location>
        <begin position="285"/>
        <end position="299"/>
    </location>
</feature>
<accession>A0A8K0GZR2</accession>
<evidence type="ECO:0000313" key="3">
    <source>
        <dbReference type="Proteomes" id="UP000796880"/>
    </source>
</evidence>
<gene>
    <name evidence="2" type="ORF">FNV43_RR16958</name>
</gene>
<comment type="caution">
    <text evidence="2">The sequence shown here is derived from an EMBL/GenBank/DDBJ whole genome shotgun (WGS) entry which is preliminary data.</text>
</comment>
<proteinExistence type="predicted"/>
<organism evidence="2 3">
    <name type="scientific">Rhamnella rubrinervis</name>
    <dbReference type="NCBI Taxonomy" id="2594499"/>
    <lineage>
        <taxon>Eukaryota</taxon>
        <taxon>Viridiplantae</taxon>
        <taxon>Streptophyta</taxon>
        <taxon>Embryophyta</taxon>
        <taxon>Tracheophyta</taxon>
        <taxon>Spermatophyta</taxon>
        <taxon>Magnoliopsida</taxon>
        <taxon>eudicotyledons</taxon>
        <taxon>Gunneridae</taxon>
        <taxon>Pentapetalae</taxon>
        <taxon>rosids</taxon>
        <taxon>fabids</taxon>
        <taxon>Rosales</taxon>
        <taxon>Rhamnaceae</taxon>
        <taxon>rhamnoid group</taxon>
        <taxon>Rhamneae</taxon>
        <taxon>Rhamnella</taxon>
    </lineage>
</organism>
<keyword evidence="3" id="KW-1185">Reference proteome</keyword>